<dbReference type="InterPro" id="IPR036179">
    <property type="entry name" value="Ig-like_dom_sf"/>
</dbReference>
<protein>
    <submittedName>
        <fullName evidence="11">Contactin</fullName>
    </submittedName>
</protein>
<dbReference type="SUPFAM" id="SSF48726">
    <property type="entry name" value="Immunoglobulin"/>
    <property type="match status" value="6"/>
</dbReference>
<evidence type="ECO:0000256" key="5">
    <source>
        <dbReference type="ARBA" id="ARBA00023180"/>
    </source>
</evidence>
<dbReference type="InterPro" id="IPR003598">
    <property type="entry name" value="Ig_sub2"/>
</dbReference>
<evidence type="ECO:0000256" key="6">
    <source>
        <dbReference type="ARBA" id="ARBA00023319"/>
    </source>
</evidence>
<evidence type="ECO:0000256" key="2">
    <source>
        <dbReference type="ARBA" id="ARBA00022737"/>
    </source>
</evidence>
<feature type="domain" description="Ig-like" evidence="9">
    <location>
        <begin position="681"/>
        <end position="763"/>
    </location>
</feature>
<dbReference type="OrthoDB" id="3666223at2759"/>
<dbReference type="InterPro" id="IPR029526">
    <property type="entry name" value="PGBD"/>
</dbReference>
<dbReference type="FunFam" id="2.60.40.10:FF:000035">
    <property type="entry name" value="Contactin 1"/>
    <property type="match status" value="1"/>
</dbReference>
<dbReference type="GO" id="GO:0098609">
    <property type="term" value="P:cell-cell adhesion"/>
    <property type="evidence" value="ECO:0007669"/>
    <property type="project" value="TreeGrafter"/>
</dbReference>
<evidence type="ECO:0000256" key="1">
    <source>
        <dbReference type="ARBA" id="ARBA00004370"/>
    </source>
</evidence>
<dbReference type="FunFam" id="2.60.40.10:FF:000028">
    <property type="entry name" value="Neuronal cell adhesion molecule"/>
    <property type="match status" value="1"/>
</dbReference>
<dbReference type="FunFam" id="2.60.40.10:FF:000032">
    <property type="entry name" value="palladin isoform X1"/>
    <property type="match status" value="1"/>
</dbReference>
<dbReference type="PANTHER" id="PTHR44170:SF6">
    <property type="entry name" value="CONTACTIN"/>
    <property type="match status" value="1"/>
</dbReference>
<dbReference type="PROSITE" id="PS50835">
    <property type="entry name" value="IG_LIKE"/>
    <property type="match status" value="6"/>
</dbReference>
<evidence type="ECO:0000256" key="3">
    <source>
        <dbReference type="ARBA" id="ARBA00023136"/>
    </source>
</evidence>
<evidence type="ECO:0000259" key="10">
    <source>
        <dbReference type="PROSITE" id="PS50853"/>
    </source>
</evidence>
<dbReference type="Gene3D" id="3.10.100.10">
    <property type="entry name" value="Mannose-Binding Protein A, subunit A"/>
    <property type="match status" value="1"/>
</dbReference>
<feature type="domain" description="Ig-like" evidence="9">
    <location>
        <begin position="584"/>
        <end position="678"/>
    </location>
</feature>
<keyword evidence="5" id="KW-0325">Glycoprotein</keyword>
<comment type="subcellular location">
    <subcellularLocation>
        <location evidence="1">Membrane</location>
    </subcellularLocation>
</comment>
<dbReference type="GO" id="GO:0016020">
    <property type="term" value="C:membrane"/>
    <property type="evidence" value="ECO:0007669"/>
    <property type="project" value="UniProtKB-SubCell"/>
</dbReference>
<feature type="region of interest" description="Disordered" evidence="7">
    <location>
        <begin position="953"/>
        <end position="974"/>
    </location>
</feature>
<dbReference type="CDD" id="cd00037">
    <property type="entry name" value="CLECT"/>
    <property type="match status" value="1"/>
</dbReference>
<feature type="domain" description="Fibronectin type-III" evidence="10">
    <location>
        <begin position="1314"/>
        <end position="1413"/>
    </location>
</feature>
<dbReference type="PROSITE" id="PS50853">
    <property type="entry name" value="FN3"/>
    <property type="match status" value="3"/>
</dbReference>
<dbReference type="Pfam" id="PF05473">
    <property type="entry name" value="UL45"/>
    <property type="match status" value="1"/>
</dbReference>
<dbReference type="InterPro" id="IPR001304">
    <property type="entry name" value="C-type_lectin-like"/>
</dbReference>
<feature type="domain" description="Ig-like" evidence="9">
    <location>
        <begin position="392"/>
        <end position="474"/>
    </location>
</feature>
<feature type="domain" description="Fibronectin type-III" evidence="10">
    <location>
        <begin position="1522"/>
        <end position="1621"/>
    </location>
</feature>
<feature type="transmembrane region" description="Helical" evidence="8">
    <location>
        <begin position="88"/>
        <end position="109"/>
    </location>
</feature>
<feature type="domain" description="Ig-like" evidence="9">
    <location>
        <begin position="275"/>
        <end position="376"/>
    </location>
</feature>
<evidence type="ECO:0000313" key="11">
    <source>
        <dbReference type="EMBL" id="GFS41751.1"/>
    </source>
</evidence>
<proteinExistence type="predicted"/>
<keyword evidence="8" id="KW-1133">Transmembrane helix</keyword>
<keyword evidence="8" id="KW-0812">Transmembrane</keyword>
<keyword evidence="4" id="KW-1015">Disulfide bond</keyword>
<dbReference type="FunFam" id="2.60.40.10:FF:000004">
    <property type="entry name" value="DCC isoform 1"/>
    <property type="match status" value="1"/>
</dbReference>
<dbReference type="InterPro" id="IPR007110">
    <property type="entry name" value="Ig-like_dom"/>
</dbReference>
<dbReference type="SMART" id="SM00409">
    <property type="entry name" value="IG"/>
    <property type="match status" value="6"/>
</dbReference>
<dbReference type="InterPro" id="IPR036116">
    <property type="entry name" value="FN3_sf"/>
</dbReference>
<keyword evidence="2" id="KW-0677">Repeat</keyword>
<dbReference type="SMART" id="SM00034">
    <property type="entry name" value="CLECT"/>
    <property type="match status" value="1"/>
</dbReference>
<organism evidence="11 12">
    <name type="scientific">Trichonephila inaurata madagascariensis</name>
    <dbReference type="NCBI Taxonomy" id="2747483"/>
    <lineage>
        <taxon>Eukaryota</taxon>
        <taxon>Metazoa</taxon>
        <taxon>Ecdysozoa</taxon>
        <taxon>Arthropoda</taxon>
        <taxon>Chelicerata</taxon>
        <taxon>Arachnida</taxon>
        <taxon>Araneae</taxon>
        <taxon>Araneomorphae</taxon>
        <taxon>Entelegynae</taxon>
        <taxon>Araneoidea</taxon>
        <taxon>Nephilidae</taxon>
        <taxon>Trichonephila</taxon>
        <taxon>Trichonephila inaurata</taxon>
    </lineage>
</organism>
<dbReference type="SUPFAM" id="SSF56436">
    <property type="entry name" value="C-type lectin-like"/>
    <property type="match status" value="1"/>
</dbReference>
<evidence type="ECO:0000313" key="12">
    <source>
        <dbReference type="Proteomes" id="UP000886998"/>
    </source>
</evidence>
<evidence type="ECO:0000256" key="7">
    <source>
        <dbReference type="SAM" id="MobiDB-lite"/>
    </source>
</evidence>
<evidence type="ECO:0000259" key="9">
    <source>
        <dbReference type="PROSITE" id="PS50835"/>
    </source>
</evidence>
<keyword evidence="12" id="KW-1185">Reference proteome</keyword>
<name>A0A8X6JWX0_9ARAC</name>
<dbReference type="Pfam" id="PF00041">
    <property type="entry name" value="fn3"/>
    <property type="match status" value="2"/>
</dbReference>
<dbReference type="PANTHER" id="PTHR44170">
    <property type="entry name" value="PROTEIN SIDEKICK"/>
    <property type="match status" value="1"/>
</dbReference>
<evidence type="ECO:0000256" key="4">
    <source>
        <dbReference type="ARBA" id="ARBA00023157"/>
    </source>
</evidence>
<feature type="domain" description="Fibronectin type-III" evidence="10">
    <location>
        <begin position="1418"/>
        <end position="1517"/>
    </location>
</feature>
<comment type="caution">
    <text evidence="11">The sequence shown here is derived from an EMBL/GenBank/DDBJ whole genome shotgun (WGS) entry which is preliminary data.</text>
</comment>
<sequence length="1659" mass="188254">MGTDKIVVMQHIIIRKNEQELVYIRENIFIGEPIEYLRSLSLHFVTQTNAIKKKEKRKLVENKISSVAFKICLHLSISHELVNCFKGIFTTMCQLWVFVVFILCSFIYVDAQTCPKNWVDFKESCYKFTRTPLKTHDEAEERCRTYNADLVAANTLEEHYFIIGWLRENDPQHRRWYTSGRDDGDNVWVWDSDNSLFTDTDALFLPMQNTSYLRFAAYNYSDLAYKWGLQKVDPTELMAYICEISKEKLNQLIITERDIDYGIQVLDKEKIPRGPYFTQEPQPVIFDPSSRKLVNDVALKCVASGYPPPIYKWYREEFKNDELVSHLVDPLSDPRYTQTDGTLIISNPQQNQDRGNYHCTAENKYGVIVSQTASLSFGYIGEFNKKRSPDHGRENWGKSISCDPPQHYPRVNYYWVRNIFPNFVEEDQRVFVSHDGNLYFSSLEKVDAARYSCTVQSIISSSGRTGPFFEFTVEAASSGQKLLFPNNFPKAFPDAPLAGDDVRLESGDDVRLECVAYGYPVPSYNWTRKGFTSELPQGAYTQSYNRILILPKVRVEDIGDYFCTASNALESTTKSVPLRIQAKPEFTIPLEHKIVDKGSDLLWTCEAFGKPDVTYTWLRNGKVLRLEFLDSNDANRYRIYENILSIDNVMDRDEGMYQCKASNHLGSSYSSGQLRVITMKPSFAKYPMNSELFAAEGGNITIPCRPEAAPFPEFTWKRNNYGLSSTGRIRILTNGYLHINPVKREDEGRYSCIAKNQYGSDYTEGLLIVLSLPRMVDSPNPRVKAVVNDSAELPCQAYVGSDMLDLAYIWLQNGLRIDMEKQPQFSVGKLPGYLRIENITLAEAGVYHCIVKTAVGRISRPTQLVVFGPPGAPGAVLAEDLTATSGTIHWSDGSANGDPIEAYTIEGRTNHNSTWVVLKESKFLKLPFACAILLRRAVCLTLKMNSDSENECLIEERSSDEEFSSSESESDDDCLDSARDWCQIDVTSPLPSHLKFPFTGNSGIKVCIRDSGDPLEYFNLFLDDEMFSFIVEETNRYAESFFENTELTPSSRALKWKNTNKEEMKRFISLLLLQGVVQKPVEKWFWSKRPILSTPSFGKVISEVRYGLLMKFLHFANNDAPMDESLIAYKGRLSWKQYIPQKRARFGIKLFQLCESESGYIWNSLIYTGKGTAFNENYNDYGLLTKSVLTLIHELKGKGYCLSTDNFYTSPELAELLIDSKTDICGTLRPNRKGLPVSLQSSTVKKGEIIAFQKDVEKYRNRPESGRREVQLFNVLSPWSIYSFRVSAINSLGKGEPSQPSPLYNTEKDVPHVAPSNVGGGGGKTGSLTITWDPLPPQEWNAPEIWYNVSYKPANSDVKFQEISLKSRHNIGLHVVNVGEENYYKPYLVKAQAINSLGPGPYSDEVKIYSAENMPQVTPSQVYALAYNSTALNVTWAPLELLREKIRGKLIGYRIKYWQNGKDAEADSLILLKRGLENWGLIVGLQPNTEYYVAVMAYNDAGSGVESEPFLARTFKAAPLRPPTNVRVEAISPTSVSVSWRGVLPSTEEEPIKGYKVRYWESDQDMTSAKEVERYLDGNDLEVVVSGLTFGKVYKLRVLAFSNGGDGKMSSPVREFKIGEETALYRRASTAASFHYSSGPLSLGMILFYFLFKTYLFLV</sequence>
<dbReference type="SMART" id="SM00408">
    <property type="entry name" value="IGc2"/>
    <property type="match status" value="5"/>
</dbReference>
<dbReference type="InterPro" id="IPR003961">
    <property type="entry name" value="FN3_dom"/>
</dbReference>
<dbReference type="Gene3D" id="2.60.40.10">
    <property type="entry name" value="Immunoglobulins"/>
    <property type="match status" value="11"/>
</dbReference>
<keyword evidence="3 8" id="KW-0472">Membrane</keyword>
<feature type="transmembrane region" description="Helical" evidence="8">
    <location>
        <begin position="1634"/>
        <end position="1652"/>
    </location>
</feature>
<dbReference type="SMART" id="SM00060">
    <property type="entry name" value="FN3"/>
    <property type="match status" value="4"/>
</dbReference>
<accession>A0A8X6JWX0</accession>
<dbReference type="FunFam" id="2.60.40.10:FF:000064">
    <property type="entry name" value="Contactin 1"/>
    <property type="match status" value="1"/>
</dbReference>
<reference evidence="11" key="1">
    <citation type="submission" date="2020-08" db="EMBL/GenBank/DDBJ databases">
        <title>Multicomponent nature underlies the extraordinary mechanical properties of spider dragline silk.</title>
        <authorList>
            <person name="Kono N."/>
            <person name="Nakamura H."/>
            <person name="Mori M."/>
            <person name="Yoshida Y."/>
            <person name="Ohtoshi R."/>
            <person name="Malay A.D."/>
            <person name="Moran D.A.P."/>
            <person name="Tomita M."/>
            <person name="Numata K."/>
            <person name="Arakawa K."/>
        </authorList>
    </citation>
    <scope>NUCLEOTIDE SEQUENCE</scope>
</reference>
<dbReference type="SUPFAM" id="SSF49265">
    <property type="entry name" value="Fibronectin type III"/>
    <property type="match status" value="3"/>
</dbReference>
<keyword evidence="6" id="KW-0393">Immunoglobulin domain</keyword>
<dbReference type="InterPro" id="IPR016186">
    <property type="entry name" value="C-type_lectin-like/link_sf"/>
</dbReference>
<dbReference type="Pfam" id="PF13843">
    <property type="entry name" value="DDE_Tnp_1_7"/>
    <property type="match status" value="2"/>
</dbReference>
<dbReference type="CDD" id="cd00063">
    <property type="entry name" value="FN3"/>
    <property type="match status" value="5"/>
</dbReference>
<dbReference type="InterPro" id="IPR016187">
    <property type="entry name" value="CTDL_fold"/>
</dbReference>
<dbReference type="Pfam" id="PF13927">
    <property type="entry name" value="Ig_3"/>
    <property type="match status" value="4"/>
</dbReference>
<dbReference type="Proteomes" id="UP000886998">
    <property type="component" value="Unassembled WGS sequence"/>
</dbReference>
<feature type="domain" description="Ig-like" evidence="9">
    <location>
        <begin position="773"/>
        <end position="859"/>
    </location>
</feature>
<evidence type="ECO:0000256" key="8">
    <source>
        <dbReference type="SAM" id="Phobius"/>
    </source>
</evidence>
<dbReference type="FunFam" id="2.60.40.10:FF:001529">
    <property type="entry name" value="Cell adhesion molecule"/>
    <property type="match status" value="1"/>
</dbReference>
<feature type="domain" description="Ig-like" evidence="9">
    <location>
        <begin position="489"/>
        <end position="579"/>
    </location>
</feature>
<dbReference type="EMBL" id="BMAV01025480">
    <property type="protein sequence ID" value="GFS41751.1"/>
    <property type="molecule type" value="Genomic_DNA"/>
</dbReference>
<gene>
    <name evidence="11" type="primary">Cont</name>
    <name evidence="11" type="ORF">TNIN_471932</name>
</gene>
<dbReference type="InterPro" id="IPR003599">
    <property type="entry name" value="Ig_sub"/>
</dbReference>
<dbReference type="InterPro" id="IPR013783">
    <property type="entry name" value="Ig-like_fold"/>
</dbReference>